<evidence type="ECO:0000256" key="1">
    <source>
        <dbReference type="SAM" id="SignalP"/>
    </source>
</evidence>
<protein>
    <submittedName>
        <fullName evidence="4">GfdT protein</fullName>
    </submittedName>
</protein>
<dbReference type="Proteomes" id="UP000234530">
    <property type="component" value="Chromosome"/>
</dbReference>
<accession>A0A2H5F483</accession>
<evidence type="ECO:0000259" key="2">
    <source>
        <dbReference type="SMART" id="SM00897"/>
    </source>
</evidence>
<organism evidence="4 5">
    <name type="scientific">Paracoccus zhejiangensis</name>
    <dbReference type="NCBI Taxonomy" id="1077935"/>
    <lineage>
        <taxon>Bacteria</taxon>
        <taxon>Pseudomonadati</taxon>
        <taxon>Pseudomonadota</taxon>
        <taxon>Alphaproteobacteria</taxon>
        <taxon>Rhodobacterales</taxon>
        <taxon>Paracoccaceae</taxon>
        <taxon>Paracoccus</taxon>
    </lineage>
</organism>
<keyword evidence="5" id="KW-1185">Reference proteome</keyword>
<dbReference type="SMART" id="SM01204">
    <property type="entry name" value="FIST_C"/>
    <property type="match status" value="1"/>
</dbReference>
<dbReference type="SMART" id="SM00897">
    <property type="entry name" value="FIST"/>
    <property type="match status" value="1"/>
</dbReference>
<dbReference type="PANTHER" id="PTHR40252:SF2">
    <property type="entry name" value="BLR0328 PROTEIN"/>
    <property type="match status" value="1"/>
</dbReference>
<feature type="domain" description="FIST C-domain" evidence="3">
    <location>
        <begin position="199"/>
        <end position="328"/>
    </location>
</feature>
<feature type="signal peptide" evidence="1">
    <location>
        <begin position="1"/>
        <end position="15"/>
    </location>
</feature>
<dbReference type="InterPro" id="IPR013702">
    <property type="entry name" value="FIST_domain_N"/>
</dbReference>
<proteinExistence type="predicted"/>
<dbReference type="EMBL" id="CP025430">
    <property type="protein sequence ID" value="AUH66349.1"/>
    <property type="molecule type" value="Genomic_DNA"/>
</dbReference>
<evidence type="ECO:0000313" key="5">
    <source>
        <dbReference type="Proteomes" id="UP000234530"/>
    </source>
</evidence>
<feature type="chain" id="PRO_5014155131" evidence="1">
    <location>
        <begin position="16"/>
        <end position="349"/>
    </location>
</feature>
<dbReference type="OrthoDB" id="9807948at2"/>
<dbReference type="AlphaFoldDB" id="A0A2H5F483"/>
<feature type="domain" description="FIST" evidence="2">
    <location>
        <begin position="1"/>
        <end position="198"/>
    </location>
</feature>
<gene>
    <name evidence="4" type="ORF">CX676_13010</name>
</gene>
<evidence type="ECO:0000313" key="4">
    <source>
        <dbReference type="EMBL" id="AUH66349.1"/>
    </source>
</evidence>
<sequence>MALLALFVSPAADFAAVCAAASEALPEVAVIACTTAGEIDRGYVEGRIVAVGLPKAHFRAATVVFPDLGALDAARQVRELILARKATMRAGPDFHHEFAFLMVDGITMREDALMRMVAQGLGPVPLFGGSAGDGQQFHRCLVAHNGRVMTNAAVLAFLRTDCPIKVFSFDHLEPGDKRMVVTEADRDGRIVRRINDEPAAREYARILGKDPDQLSTFTFAAHPLVVRVGGQYYVRSIQRVTEDGDLVFYSAIDEGVVLTLAQTRDIAETLEQDLQAIAKMGDLDRVLICDCVLRRQEAEQTQASRTMSDSFRRHDVVGFSTYGEQYGATHVNMTMTGVAFFHPQQPARR</sequence>
<dbReference type="InterPro" id="IPR019494">
    <property type="entry name" value="FIST_C"/>
</dbReference>
<dbReference type="PANTHER" id="PTHR40252">
    <property type="entry name" value="BLR0328 PROTEIN"/>
    <property type="match status" value="1"/>
</dbReference>
<dbReference type="Pfam" id="PF08495">
    <property type="entry name" value="FIST"/>
    <property type="match status" value="1"/>
</dbReference>
<name>A0A2H5F483_9RHOB</name>
<evidence type="ECO:0000259" key="3">
    <source>
        <dbReference type="SMART" id="SM01204"/>
    </source>
</evidence>
<reference evidence="4 5" key="1">
    <citation type="journal article" date="2013" name="Antonie Van Leeuwenhoek">
        <title>Paracoccus zhejiangensis sp. nov., isolated from activated sludge in wastewater-treatment system.</title>
        <authorList>
            <person name="Wu Z.G."/>
            <person name="Zhang D.F."/>
            <person name="Liu Y.L."/>
            <person name="Wang F."/>
            <person name="Jiang X."/>
            <person name="Li C."/>
            <person name="Li S.P."/>
            <person name="Hong Q."/>
            <person name="Li W.J."/>
        </authorList>
    </citation>
    <scope>NUCLEOTIDE SEQUENCE [LARGE SCALE GENOMIC DNA]</scope>
    <source>
        <strain evidence="4 5">J6</strain>
    </source>
</reference>
<keyword evidence="1" id="KW-0732">Signal</keyword>
<dbReference type="KEGG" id="pzh:CX676_13010"/>
<dbReference type="Pfam" id="PF10442">
    <property type="entry name" value="FIST_C"/>
    <property type="match status" value="1"/>
</dbReference>